<dbReference type="EMBL" id="CAEKDK010000008">
    <property type="protein sequence ID" value="CAB4289837.1"/>
    <property type="molecule type" value="Genomic_DNA"/>
</dbReference>
<evidence type="ECO:0000313" key="1">
    <source>
        <dbReference type="EMBL" id="CAB4289837.1"/>
    </source>
</evidence>
<dbReference type="AlphaFoldDB" id="A0A6J5VQ61"/>
<accession>A0A6J5VQ61</accession>
<proteinExistence type="predicted"/>
<sequence>MSSSLPSPNSSHFLKLIETNYLIWIWQIKLFLIGHGTWHFVDGSFPQTSQFHPPSSENNDTTTPNPDHTLWFQHDQLEVSYITSILFESMLTYSVL</sequence>
<gene>
    <name evidence="1" type="ORF">CURHAP_LOCUS49432</name>
</gene>
<organism evidence="1 2">
    <name type="scientific">Prunus armeniaca</name>
    <name type="common">Apricot</name>
    <name type="synonym">Armeniaca vulgaris</name>
    <dbReference type="NCBI Taxonomy" id="36596"/>
    <lineage>
        <taxon>Eukaryota</taxon>
        <taxon>Viridiplantae</taxon>
        <taxon>Streptophyta</taxon>
        <taxon>Embryophyta</taxon>
        <taxon>Tracheophyta</taxon>
        <taxon>Spermatophyta</taxon>
        <taxon>Magnoliopsida</taxon>
        <taxon>eudicotyledons</taxon>
        <taxon>Gunneridae</taxon>
        <taxon>Pentapetalae</taxon>
        <taxon>rosids</taxon>
        <taxon>fabids</taxon>
        <taxon>Rosales</taxon>
        <taxon>Rosaceae</taxon>
        <taxon>Amygdaloideae</taxon>
        <taxon>Amygdaleae</taxon>
        <taxon>Prunus</taxon>
    </lineage>
</organism>
<protein>
    <submittedName>
        <fullName evidence="1">Uncharacterized protein</fullName>
    </submittedName>
</protein>
<evidence type="ECO:0000313" key="2">
    <source>
        <dbReference type="Proteomes" id="UP000507222"/>
    </source>
</evidence>
<name>A0A6J5VQ61_PRUAR</name>
<dbReference type="Proteomes" id="UP000507222">
    <property type="component" value="Unassembled WGS sequence"/>
</dbReference>
<reference evidence="1 2" key="1">
    <citation type="submission" date="2020-05" db="EMBL/GenBank/DDBJ databases">
        <authorList>
            <person name="Campoy J."/>
            <person name="Schneeberger K."/>
            <person name="Spophaly S."/>
        </authorList>
    </citation>
    <scope>NUCLEOTIDE SEQUENCE [LARGE SCALE GENOMIC DNA]</scope>
    <source>
        <strain evidence="1">PruArmRojPasFocal</strain>
    </source>
</reference>